<evidence type="ECO:0000256" key="2">
    <source>
        <dbReference type="ARBA" id="ARBA00023315"/>
    </source>
</evidence>
<gene>
    <name evidence="4" type="ORF">AERYTH_08810</name>
</gene>
<protein>
    <submittedName>
        <fullName evidence="4">Peptide synthetase</fullName>
    </submittedName>
</protein>
<keyword evidence="2" id="KW-0012">Acyltransferase</keyword>
<dbReference type="InterPro" id="IPR023213">
    <property type="entry name" value="CAT-like_dom_sf"/>
</dbReference>
<dbReference type="EMBL" id="CP011502">
    <property type="protein sequence ID" value="ALX04790.1"/>
    <property type="molecule type" value="Genomic_DNA"/>
</dbReference>
<dbReference type="PATRIC" id="fig|2041.4.peg.1845"/>
<proteinExistence type="predicted"/>
<feature type="domain" description="N-acetyltransferase" evidence="3">
    <location>
        <begin position="436"/>
        <end position="581"/>
    </location>
</feature>
<dbReference type="PROSITE" id="PS51186">
    <property type="entry name" value="GNAT"/>
    <property type="match status" value="1"/>
</dbReference>
<evidence type="ECO:0000256" key="1">
    <source>
        <dbReference type="ARBA" id="ARBA00022679"/>
    </source>
</evidence>
<sequence>MRLTHVAHLRLPFGRVMGYDLTVGATGERLPVSFDQERHVGQGDRPGSWMAITVRLPDVDLDRLAEAWLAVVRRHGTLHTVFSLDDDGDVELHEVEVGPGSWREHPMAPGTRLSDAIRGVLDEHCRPLSRPSHRLCVVQSHDRPTVVIGSDHAHVDMWSLLVVVRDLLRELGHTASEVLPRAFSSHTESLLGRERPPQDVRDRWAEVLGACGDTMPRFPLPLGDVTTPVLERVEVRDVLDVDAMAWLERAARAQGVSTLALVTSVLTRVTRSLADAPFRAVFPVHSRYEEIWHDAVGWFITNAVIDSPDPDPTACAAAVKEAIRLGSWPLADVFAPYGGMPQSPGMFAFSWLDLRRLPVHVDHVGLEAQYVSAAGRTDGVMVWFVLDEGGVHLRCRYPDTAEARGSVGGWLDAVVDGVRRAARDAGTTLEVDGERLRVERAERADVPAIVALLADDPIGASREHGTASVYQEAFDSLVRDPSQLVVVVRDGDEVVATAQLTILPGLSRGGTTRMQVEGVRVAPRWRSRGLGGAFMAWAHEHGRARGARLSQLTSDTSRDAAHRFYERLGYEPSHVGFKRPL</sequence>
<organism evidence="4 5">
    <name type="scientific">Aeromicrobium erythreum</name>
    <dbReference type="NCBI Taxonomy" id="2041"/>
    <lineage>
        <taxon>Bacteria</taxon>
        <taxon>Bacillati</taxon>
        <taxon>Actinomycetota</taxon>
        <taxon>Actinomycetes</taxon>
        <taxon>Propionibacteriales</taxon>
        <taxon>Nocardioidaceae</taxon>
        <taxon>Aeromicrobium</taxon>
    </lineage>
</organism>
<dbReference type="GO" id="GO:0016747">
    <property type="term" value="F:acyltransferase activity, transferring groups other than amino-acyl groups"/>
    <property type="evidence" value="ECO:0007669"/>
    <property type="project" value="InterPro"/>
</dbReference>
<dbReference type="InterPro" id="IPR016181">
    <property type="entry name" value="Acyl_CoA_acyltransferase"/>
</dbReference>
<dbReference type="Gene3D" id="3.40.630.30">
    <property type="match status" value="1"/>
</dbReference>
<keyword evidence="5" id="KW-1185">Reference proteome</keyword>
<dbReference type="Gene3D" id="3.30.559.10">
    <property type="entry name" value="Chloramphenicol acetyltransferase-like domain"/>
    <property type="match status" value="1"/>
</dbReference>
<dbReference type="InterPro" id="IPR050832">
    <property type="entry name" value="Bact_Acetyltransf"/>
</dbReference>
<dbReference type="PANTHER" id="PTHR43877">
    <property type="entry name" value="AMINOALKYLPHOSPHONATE N-ACETYLTRANSFERASE-RELATED-RELATED"/>
    <property type="match status" value="1"/>
</dbReference>
<dbReference type="RefSeq" id="WP_067861529.1">
    <property type="nucleotide sequence ID" value="NZ_CP011502.1"/>
</dbReference>
<dbReference type="KEGG" id="aer:AERYTH_08810"/>
<dbReference type="InterPro" id="IPR000182">
    <property type="entry name" value="GNAT_dom"/>
</dbReference>
<evidence type="ECO:0000259" key="3">
    <source>
        <dbReference type="PROSITE" id="PS51186"/>
    </source>
</evidence>
<keyword evidence="1" id="KW-0808">Transferase</keyword>
<accession>A0A0U4CNX9</accession>
<dbReference type="AlphaFoldDB" id="A0A0U4CNX9"/>
<dbReference type="SUPFAM" id="SSF55729">
    <property type="entry name" value="Acyl-CoA N-acyltransferases (Nat)"/>
    <property type="match status" value="1"/>
</dbReference>
<evidence type="ECO:0000313" key="5">
    <source>
        <dbReference type="Proteomes" id="UP000067689"/>
    </source>
</evidence>
<dbReference type="OrthoDB" id="9789603at2"/>
<dbReference type="CDD" id="cd04301">
    <property type="entry name" value="NAT_SF"/>
    <property type="match status" value="1"/>
</dbReference>
<dbReference type="Proteomes" id="UP000067689">
    <property type="component" value="Chromosome"/>
</dbReference>
<dbReference type="Pfam" id="PF00583">
    <property type="entry name" value="Acetyltransf_1"/>
    <property type="match status" value="1"/>
</dbReference>
<reference evidence="4 5" key="1">
    <citation type="journal article" date="1991" name="Int. J. Syst. Bacteriol.">
        <title>Description of the erythromycin-producing bacterium Arthrobacter sp. strain NRRL B-3381 as Aeromicrobium erythreum gen. nov., sp. nov.</title>
        <authorList>
            <person name="Miller E.S."/>
            <person name="Woese C.R."/>
            <person name="Brenner S."/>
        </authorList>
    </citation>
    <scope>NUCLEOTIDE SEQUENCE [LARGE SCALE GENOMIC DNA]</scope>
    <source>
        <strain evidence="4 5">AR18</strain>
    </source>
</reference>
<evidence type="ECO:0000313" key="4">
    <source>
        <dbReference type="EMBL" id="ALX04790.1"/>
    </source>
</evidence>
<dbReference type="SUPFAM" id="SSF52777">
    <property type="entry name" value="CoA-dependent acyltransferases"/>
    <property type="match status" value="2"/>
</dbReference>
<name>A0A0U4CNX9_9ACTN</name>